<dbReference type="SUPFAM" id="SSF48208">
    <property type="entry name" value="Six-hairpin glycosidases"/>
    <property type="match status" value="1"/>
</dbReference>
<evidence type="ECO:0000256" key="9">
    <source>
        <dbReference type="ARBA" id="ARBA00023180"/>
    </source>
</evidence>
<dbReference type="InterPro" id="IPR031335">
    <property type="entry name" value="Glyco_hydro_63_C"/>
</dbReference>
<keyword evidence="3" id="KW-0812">Transmembrane</keyword>
<organism evidence="14 15">
    <name type="scientific">Saccoglossus kowalevskii</name>
    <name type="common">Acorn worm</name>
    <dbReference type="NCBI Taxonomy" id="10224"/>
    <lineage>
        <taxon>Eukaryota</taxon>
        <taxon>Metazoa</taxon>
        <taxon>Hemichordata</taxon>
        <taxon>Enteropneusta</taxon>
        <taxon>Harrimaniidae</taxon>
        <taxon>Saccoglossus</taxon>
    </lineage>
</organism>
<gene>
    <name evidence="15" type="primary">LOC100372636</name>
</gene>
<evidence type="ECO:0000313" key="14">
    <source>
        <dbReference type="Proteomes" id="UP000694865"/>
    </source>
</evidence>
<name>A0ABM0GWB0_SACKO</name>
<evidence type="ECO:0000256" key="1">
    <source>
        <dbReference type="ARBA" id="ARBA00004648"/>
    </source>
</evidence>
<dbReference type="PANTHER" id="PTHR10412">
    <property type="entry name" value="MANNOSYL-OLIGOSACCHARIDE GLUCOSIDASE"/>
    <property type="match status" value="1"/>
</dbReference>
<proteinExistence type="inferred from homology"/>
<keyword evidence="4" id="KW-0378">Hydrolase</keyword>
<dbReference type="InterPro" id="IPR004888">
    <property type="entry name" value="Glycoside_hydrolase_63"/>
</dbReference>
<feature type="compositionally biased region" description="Pro residues" evidence="12">
    <location>
        <begin position="464"/>
        <end position="477"/>
    </location>
</feature>
<keyword evidence="14" id="KW-1185">Reference proteome</keyword>
<dbReference type="InterPro" id="IPR038518">
    <property type="entry name" value="Glyco_hydro_63N_sf"/>
</dbReference>
<evidence type="ECO:0000256" key="10">
    <source>
        <dbReference type="ARBA" id="ARBA00023295"/>
    </source>
</evidence>
<dbReference type="InterPro" id="IPR012341">
    <property type="entry name" value="6hp_glycosidase-like_sf"/>
</dbReference>
<protein>
    <recommendedName>
        <fullName evidence="11">mannosyl-oligosaccharide glucosidase</fullName>
        <ecNumber evidence="11">3.2.1.106</ecNumber>
    </recommendedName>
</protein>
<evidence type="ECO:0000256" key="12">
    <source>
        <dbReference type="SAM" id="MobiDB-lite"/>
    </source>
</evidence>
<evidence type="ECO:0000256" key="7">
    <source>
        <dbReference type="ARBA" id="ARBA00022989"/>
    </source>
</evidence>
<keyword evidence="10" id="KW-0326">Glycosidase</keyword>
<reference evidence="15" key="1">
    <citation type="submission" date="2025-08" db="UniProtKB">
        <authorList>
            <consortium name="RefSeq"/>
        </authorList>
    </citation>
    <scope>IDENTIFICATION</scope>
    <source>
        <tissue evidence="15">Testes</tissue>
    </source>
</reference>
<evidence type="ECO:0000256" key="8">
    <source>
        <dbReference type="ARBA" id="ARBA00023136"/>
    </source>
</evidence>
<evidence type="ECO:0000256" key="5">
    <source>
        <dbReference type="ARBA" id="ARBA00022824"/>
    </source>
</evidence>
<accession>A0ABM0GWB0</accession>
<dbReference type="Gene3D" id="2.70.98.110">
    <property type="entry name" value="Glycosyl hydrolase family 63, N-terminal domain"/>
    <property type="match status" value="1"/>
</dbReference>
<evidence type="ECO:0000256" key="11">
    <source>
        <dbReference type="ARBA" id="ARBA00038888"/>
    </source>
</evidence>
<dbReference type="PANTHER" id="PTHR10412:SF11">
    <property type="entry name" value="MANNOSYL-OLIGOSACCHARIDE GLUCOSIDASE"/>
    <property type="match status" value="1"/>
</dbReference>
<evidence type="ECO:0000256" key="6">
    <source>
        <dbReference type="ARBA" id="ARBA00022968"/>
    </source>
</evidence>
<feature type="domain" description="Glycosyl hydrolase family 63 C-terminal" evidence="13">
    <location>
        <begin position="144"/>
        <end position="642"/>
    </location>
</feature>
<comment type="subcellular location">
    <subcellularLocation>
        <location evidence="1">Endoplasmic reticulum membrane</location>
        <topology evidence="1">Single-pass type II membrane protein</topology>
    </subcellularLocation>
</comment>
<keyword evidence="5" id="KW-0256">Endoplasmic reticulum</keyword>
<dbReference type="GeneID" id="100372636"/>
<dbReference type="RefSeq" id="XP_002738764.1">
    <property type="nucleotide sequence ID" value="XM_002738718.2"/>
</dbReference>
<keyword evidence="9" id="KW-0325">Glycoprotein</keyword>
<dbReference type="Proteomes" id="UP000694865">
    <property type="component" value="Unplaced"/>
</dbReference>
<evidence type="ECO:0000256" key="2">
    <source>
        <dbReference type="ARBA" id="ARBA00010833"/>
    </source>
</evidence>
<evidence type="ECO:0000256" key="4">
    <source>
        <dbReference type="ARBA" id="ARBA00022801"/>
    </source>
</evidence>
<comment type="similarity">
    <text evidence="2">Belongs to the glycosyl hydrolase 63 family.</text>
</comment>
<dbReference type="InterPro" id="IPR008928">
    <property type="entry name" value="6-hairpin_glycosidase_sf"/>
</dbReference>
<feature type="region of interest" description="Disordered" evidence="12">
    <location>
        <begin position="353"/>
        <end position="377"/>
    </location>
</feature>
<keyword evidence="8" id="KW-0472">Membrane</keyword>
<feature type="region of interest" description="Disordered" evidence="12">
    <location>
        <begin position="440"/>
        <end position="477"/>
    </location>
</feature>
<sequence>MGLSTVANKTVVAIMFYTATDGQGVMEPVVEGNRMLQIEGKTEELGDFSIKFPRAKNTKKSNYLRTYLPSLHIAKEVVLRSMKYYQFGQKHMLGLVGDILSQSQFSDYEPNLLVHQVTMALPFEIDIAFESGSYKDRTASLLGMDFTQYLNNYLSSFDNRFEHVFQLKQKGFKEKEINFAKATLSNLIGGIGYFHGKSIVKSKYTDEPVEYWEAPLYTAVPSRSFFPRGFLWDEGFHNLLISKWDPTISKEIIGHWLDLMNVEGWIPREQILGTEARAKVPAEFVVQYNENANPPTLFLPIQSLMTGMMTSNTAEDQTFLKLIFPRLKVWFNWFNTTQIGNVPTSYRWRGRDTETNKELNPKTLTSGLDDYPRASHPSDDERHIDLRCWMTLASGVMKDIAKTIGEPYKDYENTHSILSDNSLLDKIHWSNKGKQYSDYGNHTDHVMLERPPTPIPKQQKPGPKKQPVPKPNVPKPPMLRVIKSKNGPNYKFTNALGYVSLFPFLLQIIEPSSDKLGKILTDIKDSKLLWTKYGLRSLSKSDPLYSKYNTEHDPPYWRGQIWINMNYLAVRALYHYANVDGPHQQQAATTYKELRTNLINNIIKEYERSGYMWEQYNDLTGRGQGSHPFTGWSSLVILMMAENY</sequence>
<evidence type="ECO:0000259" key="13">
    <source>
        <dbReference type="Pfam" id="PF03200"/>
    </source>
</evidence>
<dbReference type="EC" id="3.2.1.106" evidence="11"/>
<dbReference type="Pfam" id="PF03200">
    <property type="entry name" value="Glyco_hydro_63"/>
    <property type="match status" value="1"/>
</dbReference>
<dbReference type="Gene3D" id="1.50.10.10">
    <property type="match status" value="1"/>
</dbReference>
<keyword evidence="7" id="KW-1133">Transmembrane helix</keyword>
<keyword evidence="6" id="KW-0735">Signal-anchor</keyword>
<evidence type="ECO:0000313" key="15">
    <source>
        <dbReference type="RefSeq" id="XP_002738764.1"/>
    </source>
</evidence>
<evidence type="ECO:0000256" key="3">
    <source>
        <dbReference type="ARBA" id="ARBA00022692"/>
    </source>
</evidence>